<protein>
    <recommendedName>
        <fullName evidence="7">RDD domain-containing protein</fullName>
    </recommendedName>
</protein>
<keyword evidence="9" id="KW-1185">Reference proteome</keyword>
<keyword evidence="4 6" id="KW-1133">Transmembrane helix</keyword>
<dbReference type="EMBL" id="PJNW01000002">
    <property type="protein sequence ID" value="PKR90063.1"/>
    <property type="molecule type" value="Genomic_DNA"/>
</dbReference>
<sequence length="262" mass="29108">METDSRPKRYLWLRLAAFLVDFALAYALAVVILTAVDAVTGGDFYYWKGVYSQTACVTAPPSALLDELTTALPPVPDWQRTEVVCRTLPAGGKASYVLTVKNEAREGKTARSQYVSVGVTASGDRLDTSFKLDPTVFVAYLFMLAWARYFGRSPGKRWLRLTVIERGGENGTSPRLFRRELLRLGPLMLFSMVGVVVALTAWCLVGSDPMRLIRQMQAAPIAWAAPNAVLSLALAVYYLFPFLHWRGQSFYDKFAGTMVTRG</sequence>
<gene>
    <name evidence="8" type="ORF">CXZ10_01335</name>
</gene>
<keyword evidence="3 6" id="KW-0812">Transmembrane</keyword>
<dbReference type="InterPro" id="IPR010432">
    <property type="entry name" value="RDD"/>
</dbReference>
<keyword evidence="2" id="KW-1003">Cell membrane</keyword>
<name>A0A1I4VFC4_9HYPH</name>
<feature type="transmembrane region" description="Helical" evidence="6">
    <location>
        <begin position="221"/>
        <end position="240"/>
    </location>
</feature>
<organism evidence="8 9">
    <name type="scientific">Pleomorphomonas diazotrophica</name>
    <dbReference type="NCBI Taxonomy" id="1166257"/>
    <lineage>
        <taxon>Bacteria</taxon>
        <taxon>Pseudomonadati</taxon>
        <taxon>Pseudomonadota</taxon>
        <taxon>Alphaproteobacteria</taxon>
        <taxon>Hyphomicrobiales</taxon>
        <taxon>Pleomorphomonadaceae</taxon>
        <taxon>Pleomorphomonas</taxon>
    </lineage>
</organism>
<dbReference type="AlphaFoldDB" id="A0A1I4VFC4"/>
<feature type="transmembrane region" description="Helical" evidence="6">
    <location>
        <begin position="12"/>
        <end position="36"/>
    </location>
</feature>
<dbReference type="OrthoDB" id="7914031at2"/>
<reference evidence="8 9" key="1">
    <citation type="submission" date="2017-12" db="EMBL/GenBank/DDBJ databases">
        <title>Anaerobic carbon monoxide metabolism by Pleomorphomonas carboxyditropha sp. nov., a new mesophilic hydrogenogenic carboxidotroph.</title>
        <authorList>
            <person name="Esquivel-Elizondo S."/>
            <person name="Krajmalnik-Brown R."/>
        </authorList>
    </citation>
    <scope>NUCLEOTIDE SEQUENCE [LARGE SCALE GENOMIC DNA]</scope>
    <source>
        <strain evidence="8 9">R5-392</strain>
    </source>
</reference>
<evidence type="ECO:0000313" key="9">
    <source>
        <dbReference type="Proteomes" id="UP000233491"/>
    </source>
</evidence>
<evidence type="ECO:0000256" key="2">
    <source>
        <dbReference type="ARBA" id="ARBA00022475"/>
    </source>
</evidence>
<proteinExistence type="predicted"/>
<comment type="subcellular location">
    <subcellularLocation>
        <location evidence="1">Cell membrane</location>
        <topology evidence="1">Multi-pass membrane protein</topology>
    </subcellularLocation>
</comment>
<dbReference type="GO" id="GO:0005886">
    <property type="term" value="C:plasma membrane"/>
    <property type="evidence" value="ECO:0007669"/>
    <property type="project" value="UniProtKB-SubCell"/>
</dbReference>
<feature type="domain" description="RDD" evidence="7">
    <location>
        <begin position="137"/>
        <end position="256"/>
    </location>
</feature>
<evidence type="ECO:0000256" key="3">
    <source>
        <dbReference type="ARBA" id="ARBA00022692"/>
    </source>
</evidence>
<dbReference type="InterPro" id="IPR051791">
    <property type="entry name" value="Pra-immunoreactive"/>
</dbReference>
<feature type="transmembrane region" description="Helical" evidence="6">
    <location>
        <begin position="181"/>
        <end position="201"/>
    </location>
</feature>
<comment type="caution">
    <text evidence="8">The sequence shown here is derived from an EMBL/GenBank/DDBJ whole genome shotgun (WGS) entry which is preliminary data.</text>
</comment>
<keyword evidence="5 6" id="KW-0472">Membrane</keyword>
<evidence type="ECO:0000259" key="7">
    <source>
        <dbReference type="Pfam" id="PF06271"/>
    </source>
</evidence>
<evidence type="ECO:0000313" key="8">
    <source>
        <dbReference type="EMBL" id="PKR90063.1"/>
    </source>
</evidence>
<evidence type="ECO:0000256" key="6">
    <source>
        <dbReference type="SAM" id="Phobius"/>
    </source>
</evidence>
<accession>A0A1I4VFC4</accession>
<dbReference type="RefSeq" id="WP_101287159.1">
    <property type="nucleotide sequence ID" value="NZ_FOUQ01000011.1"/>
</dbReference>
<feature type="transmembrane region" description="Helical" evidence="6">
    <location>
        <begin position="134"/>
        <end position="151"/>
    </location>
</feature>
<dbReference type="Pfam" id="PF06271">
    <property type="entry name" value="RDD"/>
    <property type="match status" value="1"/>
</dbReference>
<dbReference type="PANTHER" id="PTHR36115">
    <property type="entry name" value="PROLINE-RICH ANTIGEN HOMOLOG-RELATED"/>
    <property type="match status" value="1"/>
</dbReference>
<evidence type="ECO:0000256" key="4">
    <source>
        <dbReference type="ARBA" id="ARBA00022989"/>
    </source>
</evidence>
<evidence type="ECO:0000256" key="5">
    <source>
        <dbReference type="ARBA" id="ARBA00023136"/>
    </source>
</evidence>
<dbReference type="Proteomes" id="UP000233491">
    <property type="component" value="Unassembled WGS sequence"/>
</dbReference>
<evidence type="ECO:0000256" key="1">
    <source>
        <dbReference type="ARBA" id="ARBA00004651"/>
    </source>
</evidence>